<evidence type="ECO:0000313" key="12">
    <source>
        <dbReference type="Proteomes" id="UP000548423"/>
    </source>
</evidence>
<dbReference type="PROSITE" id="PS00719">
    <property type="entry name" value="GLYCOSYL_HYDROL_F2_1"/>
    <property type="match status" value="1"/>
</dbReference>
<evidence type="ECO:0000313" key="11">
    <source>
        <dbReference type="EMBL" id="NYE03439.1"/>
    </source>
</evidence>
<dbReference type="InterPro" id="IPR006104">
    <property type="entry name" value="Glyco_hydro_2_N"/>
</dbReference>
<dbReference type="InterPro" id="IPR006101">
    <property type="entry name" value="Glyco_hydro_2"/>
</dbReference>
<dbReference type="Pfam" id="PF16353">
    <property type="entry name" value="LacZ_4"/>
    <property type="match status" value="1"/>
</dbReference>
<dbReference type="InterPro" id="IPR036156">
    <property type="entry name" value="Beta-gal/glucu_dom_sf"/>
</dbReference>
<dbReference type="GO" id="GO:0005990">
    <property type="term" value="P:lactose catabolic process"/>
    <property type="evidence" value="ECO:0007669"/>
    <property type="project" value="TreeGrafter"/>
</dbReference>
<dbReference type="GO" id="GO:0004565">
    <property type="term" value="F:beta-galactosidase activity"/>
    <property type="evidence" value="ECO:0007669"/>
    <property type="project" value="UniProtKB-EC"/>
</dbReference>
<keyword evidence="5 8" id="KW-0378">Hydrolase</keyword>
<dbReference type="SMART" id="SM01038">
    <property type="entry name" value="Bgal_small_N"/>
    <property type="match status" value="1"/>
</dbReference>
<dbReference type="InterPro" id="IPR050347">
    <property type="entry name" value="Bact_Beta-galactosidase"/>
</dbReference>
<dbReference type="InterPro" id="IPR006102">
    <property type="entry name" value="Ig-like_GH2"/>
</dbReference>
<reference evidence="12" key="1">
    <citation type="submission" date="2020-07" db="EMBL/GenBank/DDBJ databases">
        <authorList>
            <person name="Partida-Martinez L."/>
            <person name="Huntemann M."/>
            <person name="Clum A."/>
            <person name="Wang J."/>
            <person name="Palaniappan K."/>
            <person name="Ritter S."/>
            <person name="Chen I.-M."/>
            <person name="Stamatis D."/>
            <person name="Reddy T."/>
            <person name="O'Malley R."/>
            <person name="Daum C."/>
            <person name="Shapiro N."/>
            <person name="Ivanova N."/>
            <person name="Kyrpides N."/>
            <person name="Woyke T."/>
        </authorList>
    </citation>
    <scope>NUCLEOTIDE SEQUENCE [LARGE SCALE GENOMIC DNA]</scope>
    <source>
        <strain evidence="12">AT2.8</strain>
    </source>
</reference>
<dbReference type="Pfam" id="PF00703">
    <property type="entry name" value="Glyco_hydro_2"/>
    <property type="match status" value="1"/>
</dbReference>
<dbReference type="AlphaFoldDB" id="A0A852T6H4"/>
<comment type="similarity">
    <text evidence="2 8">Belongs to the glycosyl hydrolase 2 family.</text>
</comment>
<comment type="caution">
    <text evidence="11">The sequence shown here is derived from an EMBL/GenBank/DDBJ whole genome shotgun (WGS) entry which is preliminary data.</text>
</comment>
<dbReference type="InterPro" id="IPR014718">
    <property type="entry name" value="GH-type_carb-bd"/>
</dbReference>
<dbReference type="InterPro" id="IPR023230">
    <property type="entry name" value="Glyco_hydro_2_CS"/>
</dbReference>
<organism evidence="11 12">
    <name type="scientific">Neobacillus niacini</name>
    <dbReference type="NCBI Taxonomy" id="86668"/>
    <lineage>
        <taxon>Bacteria</taxon>
        <taxon>Bacillati</taxon>
        <taxon>Bacillota</taxon>
        <taxon>Bacilli</taxon>
        <taxon>Bacillales</taxon>
        <taxon>Bacillaceae</taxon>
        <taxon>Neobacillus</taxon>
    </lineage>
</organism>
<evidence type="ECO:0000256" key="6">
    <source>
        <dbReference type="ARBA" id="ARBA00023295"/>
    </source>
</evidence>
<dbReference type="EMBL" id="JACCBX010000001">
    <property type="protein sequence ID" value="NYE03439.1"/>
    <property type="molecule type" value="Genomic_DNA"/>
</dbReference>
<protein>
    <recommendedName>
        <fullName evidence="4 8">Beta-galactosidase</fullName>
        <ecNumber evidence="3 8">3.2.1.23</ecNumber>
    </recommendedName>
    <alternativeName>
        <fullName evidence="7 8">Lactase</fullName>
    </alternativeName>
</protein>
<dbReference type="SUPFAM" id="SSF49785">
    <property type="entry name" value="Galactose-binding domain-like"/>
    <property type="match status" value="1"/>
</dbReference>
<dbReference type="InterPro" id="IPR017853">
    <property type="entry name" value="GH"/>
</dbReference>
<keyword evidence="6 8" id="KW-0326">Glycosidase</keyword>
<evidence type="ECO:0000256" key="9">
    <source>
        <dbReference type="SAM" id="MobiDB-lite"/>
    </source>
</evidence>
<dbReference type="FunFam" id="2.60.40.10:FF:000680">
    <property type="entry name" value="Beta-galactosidase"/>
    <property type="match status" value="1"/>
</dbReference>
<feature type="region of interest" description="Disordered" evidence="9">
    <location>
        <begin position="1049"/>
        <end position="1069"/>
    </location>
</feature>
<dbReference type="Gene3D" id="3.20.20.80">
    <property type="entry name" value="Glycosidases"/>
    <property type="match status" value="1"/>
</dbReference>
<proteinExistence type="inferred from homology"/>
<dbReference type="Pfam" id="PF02836">
    <property type="entry name" value="Glyco_hydro_2_C"/>
    <property type="match status" value="1"/>
</dbReference>
<dbReference type="PROSITE" id="PS00608">
    <property type="entry name" value="GLYCOSYL_HYDROL_F2_2"/>
    <property type="match status" value="1"/>
</dbReference>
<dbReference type="InterPro" id="IPR004199">
    <property type="entry name" value="B-gal_small/dom_5"/>
</dbReference>
<dbReference type="InterPro" id="IPR032312">
    <property type="entry name" value="LacZ_4"/>
</dbReference>
<dbReference type="PANTHER" id="PTHR46323:SF2">
    <property type="entry name" value="BETA-GALACTOSIDASE"/>
    <property type="match status" value="1"/>
</dbReference>
<evidence type="ECO:0000256" key="3">
    <source>
        <dbReference type="ARBA" id="ARBA00012756"/>
    </source>
</evidence>
<dbReference type="InterPro" id="IPR006103">
    <property type="entry name" value="Glyco_hydro_2_cat"/>
</dbReference>
<feature type="domain" description="Beta galactosidase small chain/" evidence="10">
    <location>
        <begin position="768"/>
        <end position="1039"/>
    </location>
</feature>
<dbReference type="InterPro" id="IPR023232">
    <property type="entry name" value="Glyco_hydro_2_AS"/>
</dbReference>
<dbReference type="GO" id="GO:0009341">
    <property type="term" value="C:beta-galactosidase complex"/>
    <property type="evidence" value="ECO:0007669"/>
    <property type="project" value="InterPro"/>
</dbReference>
<dbReference type="Gene3D" id="2.70.98.10">
    <property type="match status" value="1"/>
</dbReference>
<dbReference type="SUPFAM" id="SSF74650">
    <property type="entry name" value="Galactose mutarotase-like"/>
    <property type="match status" value="1"/>
</dbReference>
<dbReference type="InterPro" id="IPR011013">
    <property type="entry name" value="Gal_mutarotase_sf_dom"/>
</dbReference>
<dbReference type="Gene3D" id="2.60.40.10">
    <property type="entry name" value="Immunoglobulins"/>
    <property type="match status" value="2"/>
</dbReference>
<dbReference type="PRINTS" id="PR00132">
    <property type="entry name" value="GLHYDRLASE2"/>
</dbReference>
<evidence type="ECO:0000259" key="10">
    <source>
        <dbReference type="SMART" id="SM01038"/>
    </source>
</evidence>
<dbReference type="FunFam" id="3.20.20.80:FF:000018">
    <property type="entry name" value="Beta-galactosidase"/>
    <property type="match status" value="1"/>
</dbReference>
<evidence type="ECO:0000256" key="5">
    <source>
        <dbReference type="ARBA" id="ARBA00022801"/>
    </source>
</evidence>
<reference evidence="12" key="2">
    <citation type="submission" date="2020-08" db="EMBL/GenBank/DDBJ databases">
        <title>The Agave Microbiome: Exploring the role of microbial communities in plant adaptations to desert environments.</title>
        <authorList>
            <person name="Partida-Martinez L.P."/>
        </authorList>
    </citation>
    <scope>NUCLEOTIDE SEQUENCE [LARGE SCALE GENOMIC DNA]</scope>
    <source>
        <strain evidence="12">AT2.8</strain>
    </source>
</reference>
<dbReference type="Gene3D" id="2.60.120.260">
    <property type="entry name" value="Galactose-binding domain-like"/>
    <property type="match status" value="1"/>
</dbReference>
<dbReference type="PANTHER" id="PTHR46323">
    <property type="entry name" value="BETA-GALACTOSIDASE"/>
    <property type="match status" value="1"/>
</dbReference>
<dbReference type="EC" id="3.2.1.23" evidence="3 8"/>
<dbReference type="SUPFAM" id="SSF51445">
    <property type="entry name" value="(Trans)glycosidases"/>
    <property type="match status" value="1"/>
</dbReference>
<dbReference type="Proteomes" id="UP000548423">
    <property type="component" value="Unassembled WGS sequence"/>
</dbReference>
<evidence type="ECO:0000256" key="8">
    <source>
        <dbReference type="RuleBase" id="RU361154"/>
    </source>
</evidence>
<gene>
    <name evidence="11" type="ORF">F4694_000158</name>
</gene>
<sequence length="1069" mass="122748">MTKRKDWENITVLHKNRLPERAYFLSFSDDRSALTYDRGNSQGFKLLNGSWKFHYAENPALAPENFYQDYFDVSDWDELVVPSHWQMNGYGKPHYTNVVYPFPVNPPYVPTENPTGSYRRNFYIPAQWLQEKIILHFEGVDSAFHVWVNGQEVGYSQGSRIPAEFDITPYIHEGENTLAVRVYQWSDGTYLEDQDMWWLSGIFRDVYLVAKPRVHIQDFFVTTNLDEQYQHATLSINTVIENGTSLEFENYQLEYRLLDQDGALVTVHSQEVFLPNNQQITFTTEIPVENPEKWSAEHPYLYHLLITLKDAAGNRIEVIPNKTGFRSIELKDGVFLINGEAIKFKGVNRHDSHPDLGRAVPLDAMEKDIILMKQHNINAVRTAHYPNDPRFYDLCDVYGLYVIDEADLETHGFEHTGNALLGNNPDWVKANSDRGKLSDDPEWEEAYIDRAKRMVARDKNHSSVIMWSLGNESGFGCNHEAMGKWIKENDPTRLVHYEGEVRSIMIQDDDNPKRDPAVSDVHTTMYTSIEIMEQLGQRTDLNKPHILCEYIHAMGNGPGGIKEYWDLFYQYKRLQGGFVWEWCDHGIRQFTEEGEEYYAYGGDFGDKPNDYNFVVDGLVMPDRTPSPGLIEFKKVIEPVHVEAVDLKTGNVIIKNRYDFISLDHLNLSWSVEADGKLIDQGVMPAPDVAPGETVTLMIPYKLPELIQPDTDYWLNLQFNLAADTQWAKTGHEIAWGQFELPVTSSVERKVVDSLHQHLDCQEWNNKLLVQGEEFQVEFDLVYGTLNSWSYRGMNLLEEGPKLQLWRALIDNDHRSAADWKRYGLHWLQHRVNSVEWQQISGDKVVITSSVRIAPPSLAWGINVIYTYTIHSNGELSIDVKGSPEGNGPETYPRLGLQMKLPVALSDVSWYGRGPGEAYSDSREANRVGVYAKKVEELYTPYIFPQENGNRHEVRWVSLTNTCGIGFVAAGEPTLDFSAHYYTTENLDQAQHTYDLIKQDFITFNLDHQQHGLGSASCGPDVTEPYRLENKDFQFAVHLKPFSTDENSQVEISKSLRGKRSRKESSIPVV</sequence>
<evidence type="ECO:0000256" key="4">
    <source>
        <dbReference type="ARBA" id="ARBA00013303"/>
    </source>
</evidence>
<dbReference type="SUPFAM" id="SSF49303">
    <property type="entry name" value="beta-Galactosidase/glucuronidase domain"/>
    <property type="match status" value="2"/>
</dbReference>
<dbReference type="Pfam" id="PF02929">
    <property type="entry name" value="Bgal_small_N"/>
    <property type="match status" value="1"/>
</dbReference>
<dbReference type="Pfam" id="PF02837">
    <property type="entry name" value="Glyco_hydro_2_N"/>
    <property type="match status" value="1"/>
</dbReference>
<evidence type="ECO:0000256" key="1">
    <source>
        <dbReference type="ARBA" id="ARBA00001412"/>
    </source>
</evidence>
<dbReference type="InterPro" id="IPR013783">
    <property type="entry name" value="Ig-like_fold"/>
</dbReference>
<dbReference type="InterPro" id="IPR008979">
    <property type="entry name" value="Galactose-bd-like_sf"/>
</dbReference>
<comment type="catalytic activity">
    <reaction evidence="1 8">
        <text>Hydrolysis of terminal non-reducing beta-D-galactose residues in beta-D-galactosides.</text>
        <dbReference type="EC" id="3.2.1.23"/>
    </reaction>
</comment>
<dbReference type="NCBIfam" id="NF007666">
    <property type="entry name" value="PRK10340.1"/>
    <property type="match status" value="1"/>
</dbReference>
<name>A0A852T6H4_9BACI</name>
<accession>A0A852T6H4</accession>
<evidence type="ECO:0000256" key="2">
    <source>
        <dbReference type="ARBA" id="ARBA00007401"/>
    </source>
</evidence>
<dbReference type="GO" id="GO:0030246">
    <property type="term" value="F:carbohydrate binding"/>
    <property type="evidence" value="ECO:0007669"/>
    <property type="project" value="InterPro"/>
</dbReference>
<evidence type="ECO:0000256" key="7">
    <source>
        <dbReference type="ARBA" id="ARBA00032230"/>
    </source>
</evidence>